<comment type="similarity">
    <text evidence="1">Belongs to the ABC transporter superfamily.</text>
</comment>
<evidence type="ECO:0000313" key="7">
    <source>
        <dbReference type="EMBL" id="BFD45357.1"/>
    </source>
</evidence>
<feature type="domain" description="ABC transporter" evidence="6">
    <location>
        <begin position="22"/>
        <end position="245"/>
    </location>
</feature>
<dbReference type="AlphaFoldDB" id="A0AAT9G6E8"/>
<dbReference type="Gene3D" id="3.40.50.300">
    <property type="entry name" value="P-loop containing nucleotide triphosphate hydrolases"/>
    <property type="match status" value="1"/>
</dbReference>
<dbReference type="InterPro" id="IPR003593">
    <property type="entry name" value="AAA+_ATPase"/>
</dbReference>
<protein>
    <submittedName>
        <fullName evidence="7">ABC transporter ATP-binding protein</fullName>
    </submittedName>
</protein>
<dbReference type="EMBL" id="AP029170">
    <property type="protein sequence ID" value="BFD45357.1"/>
    <property type="molecule type" value="Genomic_DNA"/>
</dbReference>
<evidence type="ECO:0000256" key="4">
    <source>
        <dbReference type="ARBA" id="ARBA00022840"/>
    </source>
</evidence>
<evidence type="ECO:0000256" key="3">
    <source>
        <dbReference type="ARBA" id="ARBA00022741"/>
    </source>
</evidence>
<gene>
    <name evidence="7" type="ORF">DMENIID0002_00030</name>
</gene>
<dbReference type="PROSITE" id="PS50893">
    <property type="entry name" value="ABC_TRANSPORTER_2"/>
    <property type="match status" value="1"/>
</dbReference>
<dbReference type="GO" id="GO:0016887">
    <property type="term" value="F:ATP hydrolysis activity"/>
    <property type="evidence" value="ECO:0007669"/>
    <property type="project" value="InterPro"/>
</dbReference>
<dbReference type="SMART" id="SM00382">
    <property type="entry name" value="AAA"/>
    <property type="match status" value="1"/>
</dbReference>
<dbReference type="GO" id="GO:0005524">
    <property type="term" value="F:ATP binding"/>
    <property type="evidence" value="ECO:0007669"/>
    <property type="project" value="UniProtKB-KW"/>
</dbReference>
<proteinExistence type="inferred from homology"/>
<sequence>MTSKLVFIEISDGCVEGINNQQRVESLRHFFIKGGKLFPSSIPILNNINLSCQRGEKIAFIGSNGSGKSSLLKVIAGIYPLKFGKIKVHGNFAAIIEMGVGFELEQTGRENIKMLMIYNNMLGKYSKELEQEIIDFSELGNKIDLPVKNYSSGMLSRLAFSVSAFQDSDILLLDEVFAAGDSHFIEKSTNFMKNKLQNIPILILVSHQENIIKENCNRCVLLKEGSIIADGNPDEILKIYNSGNY</sequence>
<keyword evidence="2" id="KW-0813">Transport</keyword>
<dbReference type="PROSITE" id="PS00211">
    <property type="entry name" value="ABC_TRANSPORTER_1"/>
    <property type="match status" value="1"/>
</dbReference>
<dbReference type="InterPro" id="IPR017871">
    <property type="entry name" value="ABC_transporter-like_CS"/>
</dbReference>
<dbReference type="InterPro" id="IPR003439">
    <property type="entry name" value="ABC_transporter-like_ATP-bd"/>
</dbReference>
<reference evidence="7" key="1">
    <citation type="submission" date="2024-01" db="EMBL/GenBank/DDBJ databases">
        <title>Sequencing the genomes of a sandfly, Sergentomyia squamirostris, and its two endosymbionts.</title>
        <authorList>
            <person name="Itokawa K."/>
            <person name="Sanjoba C."/>
        </authorList>
    </citation>
    <scope>NUCLEOTIDE SEQUENCE</scope>
    <source>
        <strain evidence="7">RiSSQ</strain>
    </source>
</reference>
<name>A0AAT9G6E8_9RICK</name>
<evidence type="ECO:0000256" key="1">
    <source>
        <dbReference type="ARBA" id="ARBA00005417"/>
    </source>
</evidence>
<evidence type="ECO:0000256" key="5">
    <source>
        <dbReference type="ARBA" id="ARBA00024725"/>
    </source>
</evidence>
<dbReference type="GO" id="GO:0016020">
    <property type="term" value="C:membrane"/>
    <property type="evidence" value="ECO:0007669"/>
    <property type="project" value="InterPro"/>
</dbReference>
<keyword evidence="4 7" id="KW-0067">ATP-binding</keyword>
<evidence type="ECO:0000256" key="2">
    <source>
        <dbReference type="ARBA" id="ARBA00022448"/>
    </source>
</evidence>
<evidence type="ECO:0000259" key="6">
    <source>
        <dbReference type="PROSITE" id="PS50893"/>
    </source>
</evidence>
<keyword evidence="3" id="KW-0547">Nucleotide-binding</keyword>
<dbReference type="CDD" id="cd03220">
    <property type="entry name" value="ABC_KpsT_Wzt"/>
    <property type="match status" value="1"/>
</dbReference>
<dbReference type="Pfam" id="PF00005">
    <property type="entry name" value="ABC_tran"/>
    <property type="match status" value="1"/>
</dbReference>
<dbReference type="PANTHER" id="PTHR46743:SF2">
    <property type="entry name" value="TEICHOIC ACIDS EXPORT ATP-BINDING PROTEIN TAGH"/>
    <property type="match status" value="1"/>
</dbReference>
<dbReference type="GO" id="GO:0140359">
    <property type="term" value="F:ABC-type transporter activity"/>
    <property type="evidence" value="ECO:0007669"/>
    <property type="project" value="InterPro"/>
</dbReference>
<accession>A0AAT9G6E8</accession>
<comment type="function">
    <text evidence="5">Part of an ABC transporter complex. Transmembrane domains (TMD) form a pore in the inner membrane and the ATP-binding domain (NBD) is responsible for energy generation.</text>
</comment>
<dbReference type="InterPro" id="IPR027417">
    <property type="entry name" value="P-loop_NTPase"/>
</dbReference>
<organism evidence="7">
    <name type="scientific">Candidatus Tisiphia endosymbiont of Sergentomyia squamirostris</name>
    <dbReference type="NCBI Taxonomy" id="3113639"/>
    <lineage>
        <taxon>Bacteria</taxon>
        <taxon>Pseudomonadati</taxon>
        <taxon>Pseudomonadota</taxon>
        <taxon>Alphaproteobacteria</taxon>
        <taxon>Rickettsiales</taxon>
        <taxon>Rickettsiaceae</taxon>
        <taxon>Rickettsieae</taxon>
        <taxon>Candidatus Tisiphia</taxon>
    </lineage>
</organism>
<dbReference type="InterPro" id="IPR015860">
    <property type="entry name" value="ABC_transpr_TagH-like"/>
</dbReference>
<dbReference type="PANTHER" id="PTHR46743">
    <property type="entry name" value="TEICHOIC ACIDS EXPORT ATP-BINDING PROTEIN TAGH"/>
    <property type="match status" value="1"/>
</dbReference>
<dbReference type="SUPFAM" id="SSF52540">
    <property type="entry name" value="P-loop containing nucleoside triphosphate hydrolases"/>
    <property type="match status" value="1"/>
</dbReference>
<dbReference type="InterPro" id="IPR050683">
    <property type="entry name" value="Bact_Polysacc_Export_ATP-bd"/>
</dbReference>